<dbReference type="Proteomes" id="UP000002421">
    <property type="component" value="Segment"/>
</dbReference>
<dbReference type="InterPro" id="IPR008727">
    <property type="entry name" value="PAAR_motif"/>
</dbReference>
<dbReference type="Pfam" id="PF05488">
    <property type="entry name" value="PAAR_motif"/>
    <property type="match status" value="1"/>
</dbReference>
<reference evidence="1 2" key="1">
    <citation type="journal article" date="2008" name="Virology">
        <title>Characterization of Pseudomonas chlororaphis myovirus 201varphi2-1 via genomic sequencing, mass spectrometry, and electron microscopy.</title>
        <authorList>
            <person name="Thomas J.A."/>
            <person name="Rolando M.R."/>
            <person name="Carroll C.A."/>
            <person name="Shen P.S."/>
            <person name="Belnap D.M."/>
            <person name="Weintraub S.T."/>
            <person name="Serwer P."/>
            <person name="Hardies S.C."/>
        </authorList>
    </citation>
    <scope>NUCLEOTIDE SEQUENCE</scope>
</reference>
<dbReference type="EMBL" id="EU197055">
    <property type="protein sequence ID" value="ABY63076.1"/>
    <property type="molecule type" value="Genomic_DNA"/>
</dbReference>
<protein>
    <submittedName>
        <fullName evidence="1">Uncharacterized protein</fullName>
    </submittedName>
</protein>
<organism evidence="1 2">
    <name type="scientific">Pseudomonas phage 201phi2-1</name>
    <name type="common">Pseudomonas chlororaphis phage 201phi2-1</name>
    <dbReference type="NCBI Taxonomy" id="198110"/>
    <lineage>
        <taxon>Viruses</taxon>
        <taxon>Duplodnaviria</taxon>
        <taxon>Heunggongvirae</taxon>
        <taxon>Uroviricota</taxon>
        <taxon>Caudoviricetes</taxon>
        <taxon>Chimalliviridae</taxon>
        <taxon>Serwervirus</taxon>
        <taxon>Serwervirus 201phi21</taxon>
    </lineage>
</organism>
<proteinExistence type="predicted"/>
<gene>
    <name evidence="1" type="ORF">201phi2-1p248</name>
</gene>
<evidence type="ECO:0000313" key="1">
    <source>
        <dbReference type="EMBL" id="ABY63076.1"/>
    </source>
</evidence>
<keyword evidence="2" id="KW-1185">Reference proteome</keyword>
<dbReference type="RefSeq" id="YP_001956971.1">
    <property type="nucleotide sequence ID" value="NC_010821.1"/>
</dbReference>
<organismHost>
    <name type="scientific">Pseudomonas chlororaphis</name>
    <dbReference type="NCBI Taxonomy" id="587753"/>
</organismHost>
<name>B3FJB0_BP201</name>
<evidence type="ECO:0000313" key="2">
    <source>
        <dbReference type="Proteomes" id="UP000002421"/>
    </source>
</evidence>
<accession>B3FJB0</accession>
<dbReference type="KEGG" id="vg:6372562"/>
<sequence length="88" mass="8758">MAGISVCNLDTAGGIIKPGPNEKVFYNSNPLAVVGCEVVPHGSGPHQGAVMITGSAKVFVNGIPVCMAGSRASCGDTATGRPNLTTTS</sequence>
<dbReference type="Gene3D" id="2.60.200.60">
    <property type="match status" value="1"/>
</dbReference>
<dbReference type="OrthoDB" id="39812at10239"/>